<proteinExistence type="predicted"/>
<organism evidence="1 2">
    <name type="scientific">Bacillus phage Bobb</name>
    <dbReference type="NCBI Taxonomy" id="1527469"/>
    <lineage>
        <taxon>Viruses</taxon>
        <taxon>Duplodnaviria</taxon>
        <taxon>Heunggongvirae</taxon>
        <taxon>Uroviricota</taxon>
        <taxon>Caudoviricetes</taxon>
        <taxon>Herelleviridae</taxon>
        <taxon>Bastillevirinae</taxon>
        <taxon>Agatevirus</taxon>
        <taxon>Agatevirus bobb</taxon>
    </lineage>
</organism>
<dbReference type="KEGG" id="vg:20283462"/>
<dbReference type="EMBL" id="KM051843">
    <property type="protein sequence ID" value="AII28076.1"/>
    <property type="molecule type" value="Genomic_DNA"/>
</dbReference>
<accession>A0A076G7I6</accession>
<dbReference type="Proteomes" id="UP000028664">
    <property type="component" value="Segment"/>
</dbReference>
<dbReference type="GeneID" id="20283462"/>
<evidence type="ECO:0000313" key="1">
    <source>
        <dbReference type="EMBL" id="AII28076.1"/>
    </source>
</evidence>
<sequence length="1251" mass="136561">MALTAGQITLTNLNDAKQYILYLNGNVRTQIFDPNKGTYTPNFTSNNLRITPELYVSGGDGTNLLPSASVKSLKWYEGTQTDTPLAETDAGTTPSGLAYSLTTDPATAAAKTLVIKSNLANQTNQIFTCVVTYTETLTNFDIIVKASFEVIKVDSGISGADAYFINLWTPKGDTIRNSAGRVEIQADMYKGSDKVTPTAFKWYIQNADATPENLGDADGGDGWELLTSSNNHGVTGYTTSKISVPAGAIDGVKGFRCIATAPTTGVKYSGVVIARDFQDPIMADILGSSVYKNGVGSVEFTAQLTQNGTIISTSDFNFAWALYKSDGELVKKYTSVTGDKVTVPSADVKGTSNLIVDVSKKAVQGRIVSSGQKTLVNLNDIATSPTPPENPTDGMIWVNTSQEPFKFYIYREISGEWEQTGPLNLSQLDPDADQQVKDAYNGITDLDSDSKLTRYERSVVRAEIANIVGRFLESNESMPTLEEIDASQLGQAYAIRKAASDIGVSSINEFFVNFGNAYSALRTYLGDLTPKPWDIDTANSLTIDSATWDDAWNNYKLRYHLLNTEIQKRQQQYADQVGEGAVRDAIRAVSSTGEFETAPITSSSNIVIIDSPLASVGLPEFHGRHYDGWIANGVDPANPPNEWVSNGNRIVPVTNPSFLGQGVLTVYGKFYGQGDYYDNIKWEDNGELTKEKRWEDKLIDESYEWELAADKEGFKSLVSRSFADDVIGATVTGVKSTGELLTTTTEITTIDQAQLNSDGHLYISVADNDTGWGETYNPTPEEMKAYFLGWKMCNGTFGSNYSGTGTKTWHPLKDTDLSRAVTVVPSDESLAIGEFSVNNYQILYCLATLIKVSVSFDGVLGLTVGINEVELRYPTGTPTIQSGYIKYALNLATITDNLKYIIPILQRRISEAEQSITDDAIVNTVTSSVSYQLALASKANTDDLGNYATNDKLDDLSSDVDKRISDKFDSIDFSPYVTQSQLDQTASDITAKFHAAGGMNLIKNSIGFSGLDFWTLTYPSNASTVSTISTLELDSLGFGSGFVYTPDGVPQGINQTVTVIEGQPYTLSWYLNKRTSGSTSGFRFWVQILEDGVIKMQIADNSSQLTTGFESQYMTYTPTSDNITVRFIGYGNVDATLTGIMLTIGDVPLKWSLSTGEVYNTYVRMNLQGIRVSQLDADRNEIGYTAITPTEFAGFYDTDGTGNFEKIFYLNGEETVTKKLRAKDEITMGKVKILNIASSIRNGWAIVPNIE</sequence>
<name>A0A076G7I6_9CAUD</name>
<keyword evidence="2" id="KW-1185">Reference proteome</keyword>
<protein>
    <submittedName>
        <fullName evidence="1">Minor structural protein 1</fullName>
    </submittedName>
</protein>
<reference evidence="1 2" key="1">
    <citation type="submission" date="2014-06" db="EMBL/GenBank/DDBJ databases">
        <title>Bioinformatic genomic analysis of Bacillus phage Bobb.</title>
        <authorList>
            <person name="Lewis H.M.N."/>
            <person name="Temple L."/>
            <person name="Barth R.N."/>
            <person name="Bowles K.M."/>
            <person name="Churchin D.I."/>
            <person name="Scott-Croshaw C."/>
            <person name="Glasgow G.H."/>
            <person name="Gloe M.W."/>
            <person name="McGough T.M."/>
            <person name="Nutbrown S.A."/>
            <person name="Romulus S.R."/>
            <person name="Sanders K.A.M."/>
            <person name="Diachok C.R."/>
            <person name="Serigano J.P."/>
            <person name="Shin D."/>
            <person name="Suresh M.H."/>
            <person name="Conner A.R.N."/>
            <person name="Korba R.M."/>
            <person name="Livermore R.J."/>
            <person name="Rohlf M.B."/>
            <person name="Utterback S.D."/>
            <person name="Wilson V.E."/>
        </authorList>
    </citation>
    <scope>NUCLEOTIDE SEQUENCE [LARGE SCALE GENOMIC DNA]</scope>
</reference>
<dbReference type="RefSeq" id="YP_009056444.1">
    <property type="nucleotide sequence ID" value="NC_024792.1"/>
</dbReference>
<evidence type="ECO:0000313" key="2">
    <source>
        <dbReference type="Proteomes" id="UP000028664"/>
    </source>
</evidence>